<feature type="region of interest" description="Disordered" evidence="2">
    <location>
        <begin position="1037"/>
        <end position="1071"/>
    </location>
</feature>
<feature type="compositionally biased region" description="Polar residues" evidence="2">
    <location>
        <begin position="841"/>
        <end position="860"/>
    </location>
</feature>
<feature type="compositionally biased region" description="Low complexity" evidence="2">
    <location>
        <begin position="911"/>
        <end position="929"/>
    </location>
</feature>
<feature type="coiled-coil region" evidence="1">
    <location>
        <begin position="453"/>
        <end position="553"/>
    </location>
</feature>
<feature type="region of interest" description="Disordered" evidence="2">
    <location>
        <begin position="1266"/>
        <end position="1295"/>
    </location>
</feature>
<feature type="coiled-coil region" evidence="1">
    <location>
        <begin position="368"/>
        <end position="395"/>
    </location>
</feature>
<evidence type="ECO:0000313" key="4">
    <source>
        <dbReference type="Proteomes" id="UP000009168"/>
    </source>
</evidence>
<feature type="compositionally biased region" description="Low complexity" evidence="2">
    <location>
        <begin position="1149"/>
        <end position="1168"/>
    </location>
</feature>
<protein>
    <submittedName>
        <fullName evidence="3">Uncharacterized protein</fullName>
    </submittedName>
</protein>
<evidence type="ECO:0000313" key="3">
    <source>
        <dbReference type="EMBL" id="EAS01105.2"/>
    </source>
</evidence>
<feature type="compositionally biased region" description="Polar residues" evidence="2">
    <location>
        <begin position="1281"/>
        <end position="1295"/>
    </location>
</feature>
<dbReference type="GeneID" id="7829742"/>
<feature type="region of interest" description="Disordered" evidence="2">
    <location>
        <begin position="120"/>
        <end position="165"/>
    </location>
</feature>
<feature type="compositionally biased region" description="Polar residues" evidence="2">
    <location>
        <begin position="1133"/>
        <end position="1148"/>
    </location>
</feature>
<keyword evidence="1" id="KW-0175">Coiled coil</keyword>
<proteinExistence type="predicted"/>
<accession>I7LW76</accession>
<feature type="compositionally biased region" description="Low complexity" evidence="2">
    <location>
        <begin position="1197"/>
        <end position="1210"/>
    </location>
</feature>
<evidence type="ECO:0000256" key="1">
    <source>
        <dbReference type="SAM" id="Coils"/>
    </source>
</evidence>
<dbReference type="SUPFAM" id="SSF52047">
    <property type="entry name" value="RNI-like"/>
    <property type="match status" value="1"/>
</dbReference>
<feature type="region of interest" description="Disordered" evidence="2">
    <location>
        <begin position="80"/>
        <end position="100"/>
    </location>
</feature>
<evidence type="ECO:0000256" key="2">
    <source>
        <dbReference type="SAM" id="MobiDB-lite"/>
    </source>
</evidence>
<dbReference type="InParanoid" id="I7LW76"/>
<gene>
    <name evidence="3" type="ORF">TTHERM_00316580</name>
</gene>
<organism evidence="3 4">
    <name type="scientific">Tetrahymena thermophila (strain SB210)</name>
    <dbReference type="NCBI Taxonomy" id="312017"/>
    <lineage>
        <taxon>Eukaryota</taxon>
        <taxon>Sar</taxon>
        <taxon>Alveolata</taxon>
        <taxon>Ciliophora</taxon>
        <taxon>Intramacronucleata</taxon>
        <taxon>Oligohymenophorea</taxon>
        <taxon>Hymenostomatida</taxon>
        <taxon>Tetrahymenina</taxon>
        <taxon>Tetrahymenidae</taxon>
        <taxon>Tetrahymena</taxon>
    </lineage>
</organism>
<feature type="compositionally biased region" description="Low complexity" evidence="2">
    <location>
        <begin position="1054"/>
        <end position="1071"/>
    </location>
</feature>
<name>I7LW76_TETTS</name>
<feature type="compositionally biased region" description="Acidic residues" evidence="2">
    <location>
        <begin position="1270"/>
        <end position="1280"/>
    </location>
</feature>
<dbReference type="EMBL" id="GG662605">
    <property type="protein sequence ID" value="EAS01105.2"/>
    <property type="molecule type" value="Genomic_DNA"/>
</dbReference>
<dbReference type="RefSeq" id="XP_001021350.2">
    <property type="nucleotide sequence ID" value="XM_001021350.2"/>
</dbReference>
<feature type="region of interest" description="Disordered" evidence="2">
    <location>
        <begin position="892"/>
        <end position="934"/>
    </location>
</feature>
<dbReference type="Proteomes" id="UP000009168">
    <property type="component" value="Unassembled WGS sequence"/>
</dbReference>
<keyword evidence="4" id="KW-1185">Reference proteome</keyword>
<feature type="region of interest" description="Disordered" evidence="2">
    <location>
        <begin position="1133"/>
        <end position="1218"/>
    </location>
</feature>
<feature type="compositionally biased region" description="Polar residues" evidence="2">
    <location>
        <begin position="80"/>
        <end position="91"/>
    </location>
</feature>
<dbReference type="KEGG" id="tet:TTHERM_00316580"/>
<sequence>MIENLDLSDIPAEHELSNLSKQSSLRQLHDQTQNINGTLNSQQFAQQQQLIPIMNQSASKKLSPNNYNNTSQGQIVSPYIMQSPSNQNSNAPLPPNFKRENANNTHVLKRSRQPIFSAPYQSNSLSRNQSPSQHVYVQHNTSSGSLSGTKNNPIFPSGNQNSSLNQIKTDSFHTCAEQSNNFSQYQHQNSLLFRKINEQNQPAPLQSPYLNLDKQDSESFLSVNSNQNINIPNQNQTQNTNLHQITRRIFSSTTPSQPLQKLSPKKNQQFESPDIQSIESKQLGQDTGVQMHDLRSEMMKYAECFFESLKRDVQDNSIKIQEVEQTVLDHQTDLRNKYLDENRVKAKPTKVDNALIQNYVEQVVSQILKRFELNNKDLQEQIQSIKKDVKVKLDQSFSEALRGRAANTMIENKLDILKSDLEVNQRQKIEVLTARCLQLESNYQNSQLFEDLNEFARNRANIYENKLLNLENLLNQFKKSINEKINIGDIKGQFKEIVDQKAQQIQDQIDELKLLPQFSNNTIQFKNDSDLKLKQLERNLNEKLYSLDAEQKLLINTKPDFERQNKLDEKIMRFNQDMKVLQNWYMKLNQDFSKIRVNNESNEKLLKQFEEINERINVLNNQQNRILNSEFKYESNELEGIYNSLQKLAKNLHQIDEYKKQKFDLLEKKLNSSKEEMDKKIQNLIQQINLNKQPLSTLSSLPGIKIKIKQPDSSQKQKSLPSTDSNLTIYQTNNSTQKSVSNTIYTQGLIENAQFSSENYSKQNSVVSSANNSYVYNQKQQPFVHPPSRAPLQITQMSSTETGPLFEKTKNAILNSQKDGISDEQILINSNKHLSTKFSQNISKQITSPDSSSQKQNSELRPTHNKFSEQFNDDDEDFEEFEPQKVQKIFLNAESSEGEEEDIQKMKNSTLKKQNTDQQKQLQQKYNDQGLQQQGANNKISQYSLEKNRFQTYSIPFDGNEIVSENINNPLENKLKQSRSDELDYNIGQKTLQDQLNKISNKQLFMNQDNQFIQKSGVSNDSDPINFDFVDGCQKSSISSRSSNATTPFNRIPQHQNQQQDQNNNGYNIQNSNLLTVPQNIQRSRQSSTGSNYNINNKIENPYLDYNSFQQINQQLKQQELFIKQHKESTLPNLMEGNSNYQSLSKIGQSSQQTPQFNQQLGFNSQKQQEQKNKSDSSFATPAGSLNNSYEIDQDKNQQQNVPQQIQQSNHNKLQKSQIFKSQNHDLKNLKNSQNIKTPDQSQNLEDLLDQFEDFNEHNIDAMSSSGEFYENDDEGDEEMYSQQNSTPNSKFKQTQGLSTLKNIQLNQINEEDNEEECSNLGFSYANQNKISINSQKNNIRESDQLSSSKLKNSTNLQECIDVLNSVKMQNNIYKIIDQITRLLELKNEKKLRCYRDEVGYLKDANGFYIFDTEGRMIKTDKDTINFIKTDKLYKLNNFDQIKNKMEEREQQMYLDISQKIVAQIKNKKIFNTDNILEIFYLLKNSKYLFRQYDYIEDNQTYITFQATCEEESTLFALQIFKYLKQDENFAEKSNPEINYERKKLIKEEIKDKNYWINVYHLNQFIDTKIYYEEDLNDLDEAKFSAIKSINLEQNKNKQEDKKIVNQLKQYFTNIQSIRVGYKYDDIPVNEIANLTQRIIAYNKLQSLTISFWRCNIQEQAIQQLLIDIKDLKMLSTLQLNFIETQIDNSGCLDIANNIKKLKNLKCISLFVWDRSIQQINKAFTKKSILKIKYLVKCFIFFK</sequence>
<feature type="region of interest" description="Disordered" evidence="2">
    <location>
        <begin position="841"/>
        <end position="871"/>
    </location>
</feature>
<reference evidence="4" key="1">
    <citation type="journal article" date="2006" name="PLoS Biol.">
        <title>Macronuclear genome sequence of the ciliate Tetrahymena thermophila, a model eukaryote.</title>
        <authorList>
            <person name="Eisen J.A."/>
            <person name="Coyne R.S."/>
            <person name="Wu M."/>
            <person name="Wu D."/>
            <person name="Thiagarajan M."/>
            <person name="Wortman J.R."/>
            <person name="Badger J.H."/>
            <person name="Ren Q."/>
            <person name="Amedeo P."/>
            <person name="Jones K.M."/>
            <person name="Tallon L.J."/>
            <person name="Delcher A.L."/>
            <person name="Salzberg S.L."/>
            <person name="Silva J.C."/>
            <person name="Haas B.J."/>
            <person name="Majoros W.H."/>
            <person name="Farzad M."/>
            <person name="Carlton J.M."/>
            <person name="Smith R.K. Jr."/>
            <person name="Garg J."/>
            <person name="Pearlman R.E."/>
            <person name="Karrer K.M."/>
            <person name="Sun L."/>
            <person name="Manning G."/>
            <person name="Elde N.C."/>
            <person name="Turkewitz A.P."/>
            <person name="Asai D.J."/>
            <person name="Wilkes D.E."/>
            <person name="Wang Y."/>
            <person name="Cai H."/>
            <person name="Collins K."/>
            <person name="Stewart B.A."/>
            <person name="Lee S.R."/>
            <person name="Wilamowska K."/>
            <person name="Weinberg Z."/>
            <person name="Ruzzo W.L."/>
            <person name="Wloga D."/>
            <person name="Gaertig J."/>
            <person name="Frankel J."/>
            <person name="Tsao C.-C."/>
            <person name="Gorovsky M.A."/>
            <person name="Keeling P.J."/>
            <person name="Waller R.F."/>
            <person name="Patron N.J."/>
            <person name="Cherry J.M."/>
            <person name="Stover N.A."/>
            <person name="Krieger C.J."/>
            <person name="del Toro C."/>
            <person name="Ryder H.F."/>
            <person name="Williamson S.C."/>
            <person name="Barbeau R.A."/>
            <person name="Hamilton E.P."/>
            <person name="Orias E."/>
        </authorList>
    </citation>
    <scope>NUCLEOTIDE SEQUENCE [LARGE SCALE GENOMIC DNA]</scope>
    <source>
        <strain evidence="4">SB210</strain>
    </source>
</reference>